<dbReference type="InterPro" id="IPR015943">
    <property type="entry name" value="WD40/YVTN_repeat-like_dom_sf"/>
</dbReference>
<dbReference type="Gene3D" id="2.130.10.10">
    <property type="entry name" value="YVTN repeat-like/Quinoprotein amine dehydrogenase"/>
    <property type="match status" value="2"/>
</dbReference>
<gene>
    <name evidence="2" type="ORF">SAMN06295970_11722</name>
</gene>
<dbReference type="SUPFAM" id="SSF50974">
    <property type="entry name" value="Nitrous oxide reductase, N-terminal domain"/>
    <property type="match status" value="1"/>
</dbReference>
<dbReference type="InterPro" id="IPR051200">
    <property type="entry name" value="Host-pathogen_enzymatic-act"/>
</dbReference>
<feature type="chain" id="PRO_5047310985" evidence="1">
    <location>
        <begin position="24"/>
        <end position="395"/>
    </location>
</feature>
<dbReference type="GO" id="GO:0003677">
    <property type="term" value="F:DNA binding"/>
    <property type="evidence" value="ECO:0007669"/>
    <property type="project" value="UniProtKB-KW"/>
</dbReference>
<name>A0ABY1QHY3_9BURK</name>
<dbReference type="PROSITE" id="PS51257">
    <property type="entry name" value="PROKAR_LIPOPROTEIN"/>
    <property type="match status" value="1"/>
</dbReference>
<accession>A0ABY1QHY3</accession>
<evidence type="ECO:0000313" key="3">
    <source>
        <dbReference type="Proteomes" id="UP001158049"/>
    </source>
</evidence>
<evidence type="ECO:0000313" key="2">
    <source>
        <dbReference type="EMBL" id="SMP71453.1"/>
    </source>
</evidence>
<keyword evidence="1" id="KW-0732">Signal</keyword>
<dbReference type="PANTHER" id="PTHR47197">
    <property type="entry name" value="PROTEIN NIRF"/>
    <property type="match status" value="1"/>
</dbReference>
<dbReference type="EMBL" id="FXUL01000017">
    <property type="protein sequence ID" value="SMP71453.1"/>
    <property type="molecule type" value="Genomic_DNA"/>
</dbReference>
<dbReference type="Proteomes" id="UP001158049">
    <property type="component" value="Unassembled WGS sequence"/>
</dbReference>
<keyword evidence="2" id="KW-0238">DNA-binding</keyword>
<dbReference type="RefSeq" id="WP_283443925.1">
    <property type="nucleotide sequence ID" value="NZ_FXUL01000017.1"/>
</dbReference>
<comment type="caution">
    <text evidence="2">The sequence shown here is derived from an EMBL/GenBank/DDBJ whole genome shotgun (WGS) entry which is preliminary data.</text>
</comment>
<dbReference type="InterPro" id="IPR011045">
    <property type="entry name" value="N2O_reductase_N"/>
</dbReference>
<keyword evidence="3" id="KW-1185">Reference proteome</keyword>
<evidence type="ECO:0000256" key="1">
    <source>
        <dbReference type="SAM" id="SignalP"/>
    </source>
</evidence>
<organism evidence="2 3">
    <name type="scientific">Noviherbaspirillum suwonense</name>
    <dbReference type="NCBI Taxonomy" id="1224511"/>
    <lineage>
        <taxon>Bacteria</taxon>
        <taxon>Pseudomonadati</taxon>
        <taxon>Pseudomonadota</taxon>
        <taxon>Betaproteobacteria</taxon>
        <taxon>Burkholderiales</taxon>
        <taxon>Oxalobacteraceae</taxon>
        <taxon>Noviherbaspirillum</taxon>
    </lineage>
</organism>
<reference evidence="2 3" key="1">
    <citation type="submission" date="2017-05" db="EMBL/GenBank/DDBJ databases">
        <authorList>
            <person name="Varghese N."/>
            <person name="Submissions S."/>
        </authorList>
    </citation>
    <scope>NUCLEOTIDE SEQUENCE [LARGE SCALE GENOMIC DNA]</scope>
    <source>
        <strain evidence="2 3">DSM 26001</strain>
    </source>
</reference>
<protein>
    <submittedName>
        <fullName evidence="2">DNA-binding beta-propeller fold protein YncE</fullName>
    </submittedName>
</protein>
<feature type="signal peptide" evidence="1">
    <location>
        <begin position="1"/>
        <end position="23"/>
    </location>
</feature>
<dbReference type="PANTHER" id="PTHR47197:SF3">
    <property type="entry name" value="DIHYDRO-HEME D1 DEHYDROGENASE"/>
    <property type="match status" value="1"/>
</dbReference>
<sequence>MATMRKLAIPLLCLSVLAGCSTAPTMAGKRQLMVVGNDEKQSWDDAGKAVISAPGRDTVSIVDIGTDPLAPRILASLPLANTIVGPPTNLAITPNAGLALVANSMNVAQEAGAWKQSPDNRLWVIDLDASPPALIDTVTVGKQPSGMSINRAGTLALIANRADGSISVLRIAGKKVTLIDTVVIGEQVAHVQFTPDGKRALAAKFPGHKVAMLAIDGEKVSYNKQDLAAGLWPYNLDVTPDGRLGLTADNGNAGAADGNVDTVSVIDLEASPPRVIDKVVVGDGPEGLAISPTGRMAVAVLLRGSNSAKDAFFYHRNATVVALKIDGKKVTRGNEVEVRGLPEGAVFSEDGQYLYVGNFIDQDVSILKVEGDRLVDTGKSLKLPGHPASMRGRTQ</sequence>
<proteinExistence type="predicted"/>